<accession>A0A179B2G5</accession>
<feature type="chain" id="PRO_5038967375" evidence="2">
    <location>
        <begin position="26"/>
        <end position="361"/>
    </location>
</feature>
<dbReference type="OrthoDB" id="10003446at2"/>
<keyword evidence="2" id="KW-0732">Signal</keyword>
<evidence type="ECO:0000256" key="1">
    <source>
        <dbReference type="SAM" id="MobiDB-lite"/>
    </source>
</evidence>
<evidence type="ECO:0000313" key="3">
    <source>
        <dbReference type="EMBL" id="OAP85898.1"/>
    </source>
</evidence>
<evidence type="ECO:0000313" key="4">
    <source>
        <dbReference type="Proteomes" id="UP000078368"/>
    </source>
</evidence>
<dbReference type="Proteomes" id="UP000078368">
    <property type="component" value="Unassembled WGS sequence"/>
</dbReference>
<sequence>MRGLRIFFAVVVLIALPACSLSTSAGPTPSSTSPHSTKGNGPTVGTDPKATLGEAEIQGSEFRLFTGKVWVGFTAPNGYAVSRAKQEDVKLVGLTSSSDSKTNLMFSHLSSATSLPSADSVAATLRTKQFTNIEARYDIQNLGDFKAVAAQATIQTGYVAIVVVADFEGYLWSATINAPDAATADELLKTVRALKPVNAGSRTSPSTAASRHVDPLKASVSGRTYTVDVNGAKIVMRMPDGFVPSKPSAEGLLGFEDQQNSGRNVSFYIDRKGFTTDPTQILAKMRENGGMKDIEHMKTVPEVQKVAGYPAGAILVKSTNGTISRIYIVNVNGVMIQLVVNSGKAETEVPALLQVVEDATS</sequence>
<keyword evidence="4" id="KW-1185">Reference proteome</keyword>
<dbReference type="AlphaFoldDB" id="A0A179B2G5"/>
<feature type="compositionally biased region" description="Low complexity" evidence="1">
    <location>
        <begin position="24"/>
        <end position="37"/>
    </location>
</feature>
<dbReference type="EMBL" id="LVZK01000001">
    <property type="protein sequence ID" value="OAP85898.1"/>
    <property type="molecule type" value="Genomic_DNA"/>
</dbReference>
<name>A0A179B2G5_9ACTO</name>
<proteinExistence type="predicted"/>
<dbReference type="RefSeq" id="WP_064230839.1">
    <property type="nucleotide sequence ID" value="NZ_LVZK01000001.1"/>
</dbReference>
<organism evidence="3 4">
    <name type="scientific">Peptidiphaga gingivicola</name>
    <dbReference type="NCBI Taxonomy" id="2741497"/>
    <lineage>
        <taxon>Bacteria</taxon>
        <taxon>Bacillati</taxon>
        <taxon>Actinomycetota</taxon>
        <taxon>Actinomycetes</taxon>
        <taxon>Actinomycetales</taxon>
        <taxon>Actinomycetaceae</taxon>
        <taxon>Peptidiphaga</taxon>
    </lineage>
</organism>
<protein>
    <submittedName>
        <fullName evidence="3">Uncharacterized protein</fullName>
    </submittedName>
</protein>
<feature type="region of interest" description="Disordered" evidence="1">
    <location>
        <begin position="24"/>
        <end position="50"/>
    </location>
</feature>
<reference evidence="3 4" key="1">
    <citation type="submission" date="2016-04" db="EMBL/GenBank/DDBJ databases">
        <title>Peptidophaga gingivicola gen. nov., sp. nov., isolated from human subgingival plaque.</title>
        <authorList>
            <person name="Beall C.J."/>
            <person name="Mokrzan E.M."/>
            <person name="Griffen A.L."/>
            <person name="Leys E.J."/>
        </authorList>
    </citation>
    <scope>NUCLEOTIDE SEQUENCE [LARGE SCALE GENOMIC DNA]</scope>
    <source>
        <strain evidence="3 4">BA112</strain>
    </source>
</reference>
<gene>
    <name evidence="3" type="ORF">A4H34_01520</name>
</gene>
<comment type="caution">
    <text evidence="3">The sequence shown here is derived from an EMBL/GenBank/DDBJ whole genome shotgun (WGS) entry which is preliminary data.</text>
</comment>
<evidence type="ECO:0000256" key="2">
    <source>
        <dbReference type="SAM" id="SignalP"/>
    </source>
</evidence>
<feature type="signal peptide" evidence="2">
    <location>
        <begin position="1"/>
        <end position="25"/>
    </location>
</feature>